<dbReference type="InterPro" id="IPR002575">
    <property type="entry name" value="Aminoglycoside_PTrfase"/>
</dbReference>
<evidence type="ECO:0000313" key="3">
    <source>
        <dbReference type="Proteomes" id="UP000002730"/>
    </source>
</evidence>
<reference evidence="2 3" key="1">
    <citation type="submission" date="2010-08" db="EMBL/GenBank/DDBJ databases">
        <title>Complete sequence of Clostridium cellulovorans 743B.</title>
        <authorList>
            <consortium name="US DOE Joint Genome Institute"/>
            <person name="Lucas S."/>
            <person name="Copeland A."/>
            <person name="Lapidus A."/>
            <person name="Cheng J.-F."/>
            <person name="Bruce D."/>
            <person name="Goodwin L."/>
            <person name="Pitluck S."/>
            <person name="Chertkov O."/>
            <person name="Detter J.C."/>
            <person name="Han C."/>
            <person name="Tapia R."/>
            <person name="Land M."/>
            <person name="Hauser L."/>
            <person name="Chang Y.-J."/>
            <person name="Jeffries C."/>
            <person name="Kyrpides N."/>
            <person name="Ivanova N."/>
            <person name="Mikhailova N."/>
            <person name="Hemme C.L."/>
            <person name="Woyke T."/>
        </authorList>
    </citation>
    <scope>NUCLEOTIDE SEQUENCE [LARGE SCALE GENOMIC DNA]</scope>
    <source>
        <strain evidence="3">ATCC 35296 / DSM 3052 / OCM 3 / 743B</strain>
    </source>
</reference>
<proteinExistence type="predicted"/>
<dbReference type="SUPFAM" id="SSF56112">
    <property type="entry name" value="Protein kinase-like (PK-like)"/>
    <property type="match status" value="1"/>
</dbReference>
<dbReference type="PANTHER" id="PTHR21310">
    <property type="entry name" value="AMINOGLYCOSIDE PHOSPHOTRANSFERASE-RELATED-RELATED"/>
    <property type="match status" value="1"/>
</dbReference>
<dbReference type="InterPro" id="IPR011009">
    <property type="entry name" value="Kinase-like_dom_sf"/>
</dbReference>
<dbReference type="InterPro" id="IPR051678">
    <property type="entry name" value="AGP_Transferase"/>
</dbReference>
<dbReference type="eggNOG" id="COG3173">
    <property type="taxonomic scope" value="Bacteria"/>
</dbReference>
<dbReference type="HOGENOM" id="CLU_019843_1_1_9"/>
<dbReference type="PANTHER" id="PTHR21310:SF15">
    <property type="entry name" value="AMINOGLYCOSIDE PHOSPHOTRANSFERASE DOMAIN-CONTAINING PROTEIN"/>
    <property type="match status" value="1"/>
</dbReference>
<dbReference type="Proteomes" id="UP000002730">
    <property type="component" value="Chromosome"/>
</dbReference>
<feature type="domain" description="Aminoglycoside phosphotransferase" evidence="1">
    <location>
        <begin position="29"/>
        <end position="262"/>
    </location>
</feature>
<dbReference type="RefSeq" id="WP_013291829.1">
    <property type="nucleotide sequence ID" value="NC_014393.1"/>
</dbReference>
<gene>
    <name evidence="2" type="ordered locus">Clocel_3157</name>
</gene>
<dbReference type="OrthoDB" id="334783at2"/>
<name>D9SU88_CLOC7</name>
<dbReference type="EMBL" id="CP002160">
    <property type="protein sequence ID" value="ADL52843.1"/>
    <property type="molecule type" value="Genomic_DNA"/>
</dbReference>
<dbReference type="KEGG" id="ccb:Clocel_3157"/>
<accession>D9SU88</accession>
<dbReference type="AlphaFoldDB" id="D9SU88"/>
<sequence length="354" mass="40974">MKTSTKNMFSAELIVTLVHKHFPNAEITEIRELKGGTFNTVYLIEGSKSLSKGLILKTGPNASAQVTEHEKDILRTEVYVYKLLEDVQIPVPKVYAHDFSRAEVPCDYFFMEQVVGTVWFEHWTIKQPTLMRELGQYTAALHSVKGDWFGYINDDENGRFNTWGKAFTAMMNSALTDAEQQGIRLPHTEIRRAVYSRMEILDAVHTPSLVNFDMWAGNIFLVKKKRFHISGVIDFERSFFGDPLASFSSALMLYEDVEKEPDFISGYSEISGKPLVINNNDRAKIALYQILMYVRSICETHRYGFVMRLSQRWYCYYAIKSLLRKLSRVPLQEDKNTIPQYIIDTKLNKKERNL</sequence>
<dbReference type="STRING" id="573061.Clocel_3157"/>
<dbReference type="Gene3D" id="3.90.1200.10">
    <property type="match status" value="1"/>
</dbReference>
<dbReference type="GO" id="GO:0016740">
    <property type="term" value="F:transferase activity"/>
    <property type="evidence" value="ECO:0007669"/>
    <property type="project" value="UniProtKB-KW"/>
</dbReference>
<dbReference type="Pfam" id="PF01636">
    <property type="entry name" value="APH"/>
    <property type="match status" value="1"/>
</dbReference>
<organism evidence="2 3">
    <name type="scientific">Clostridium cellulovorans (strain ATCC 35296 / DSM 3052 / OCM 3 / 743B)</name>
    <dbReference type="NCBI Taxonomy" id="573061"/>
    <lineage>
        <taxon>Bacteria</taxon>
        <taxon>Bacillati</taxon>
        <taxon>Bacillota</taxon>
        <taxon>Clostridia</taxon>
        <taxon>Eubacteriales</taxon>
        <taxon>Clostridiaceae</taxon>
        <taxon>Clostridium</taxon>
    </lineage>
</organism>
<protein>
    <submittedName>
        <fullName evidence="2">Aminoglycoside phosphotransferase</fullName>
    </submittedName>
</protein>
<evidence type="ECO:0000259" key="1">
    <source>
        <dbReference type="Pfam" id="PF01636"/>
    </source>
</evidence>
<dbReference type="Gene3D" id="3.30.200.20">
    <property type="entry name" value="Phosphorylase Kinase, domain 1"/>
    <property type="match status" value="1"/>
</dbReference>
<keyword evidence="3" id="KW-1185">Reference proteome</keyword>
<keyword evidence="2" id="KW-0808">Transferase</keyword>
<evidence type="ECO:0000313" key="2">
    <source>
        <dbReference type="EMBL" id="ADL52843.1"/>
    </source>
</evidence>